<organism evidence="1">
    <name type="scientific">Anguilla anguilla</name>
    <name type="common">European freshwater eel</name>
    <name type="synonym">Muraena anguilla</name>
    <dbReference type="NCBI Taxonomy" id="7936"/>
    <lineage>
        <taxon>Eukaryota</taxon>
        <taxon>Metazoa</taxon>
        <taxon>Chordata</taxon>
        <taxon>Craniata</taxon>
        <taxon>Vertebrata</taxon>
        <taxon>Euteleostomi</taxon>
        <taxon>Actinopterygii</taxon>
        <taxon>Neopterygii</taxon>
        <taxon>Teleostei</taxon>
        <taxon>Anguilliformes</taxon>
        <taxon>Anguillidae</taxon>
        <taxon>Anguilla</taxon>
    </lineage>
</organism>
<evidence type="ECO:0000313" key="1">
    <source>
        <dbReference type="EMBL" id="JAH05251.1"/>
    </source>
</evidence>
<dbReference type="EMBL" id="GBXM01103326">
    <property type="protein sequence ID" value="JAH05251.1"/>
    <property type="molecule type" value="Transcribed_RNA"/>
</dbReference>
<name>A0A0E9PKW2_ANGAN</name>
<accession>A0A0E9PKW2</accession>
<sequence length="31" mass="3751">MPEEQKIIIKTWGENNHGRFFRCKESIINMT</sequence>
<proteinExistence type="predicted"/>
<protein>
    <submittedName>
        <fullName evidence="1">Uncharacterized protein</fullName>
    </submittedName>
</protein>
<reference evidence="1" key="1">
    <citation type="submission" date="2014-11" db="EMBL/GenBank/DDBJ databases">
        <authorList>
            <person name="Amaro Gonzalez C."/>
        </authorList>
    </citation>
    <scope>NUCLEOTIDE SEQUENCE</scope>
</reference>
<dbReference type="AlphaFoldDB" id="A0A0E9PKW2"/>
<reference evidence="1" key="2">
    <citation type="journal article" date="2015" name="Fish Shellfish Immunol.">
        <title>Early steps in the European eel (Anguilla anguilla)-Vibrio vulnificus interaction in the gills: Role of the RtxA13 toxin.</title>
        <authorList>
            <person name="Callol A."/>
            <person name="Pajuelo D."/>
            <person name="Ebbesson L."/>
            <person name="Teles M."/>
            <person name="MacKenzie S."/>
            <person name="Amaro C."/>
        </authorList>
    </citation>
    <scope>NUCLEOTIDE SEQUENCE</scope>
</reference>